<gene>
    <name evidence="1" type="ORF">NCTC12722_03294</name>
</gene>
<evidence type="ECO:0000313" key="2">
    <source>
        <dbReference type="Proteomes" id="UP000254343"/>
    </source>
</evidence>
<name>A0A380WCH0_AFIFE</name>
<dbReference type="AlphaFoldDB" id="A0A380WCH0"/>
<protein>
    <submittedName>
        <fullName evidence="1">Uncharacterized protein</fullName>
    </submittedName>
</protein>
<organism evidence="1 2">
    <name type="scientific">Afipia felis</name>
    <name type="common">Cat scratch disease bacillus</name>
    <dbReference type="NCBI Taxonomy" id="1035"/>
    <lineage>
        <taxon>Bacteria</taxon>
        <taxon>Pseudomonadati</taxon>
        <taxon>Pseudomonadota</taxon>
        <taxon>Alphaproteobacteria</taxon>
        <taxon>Hyphomicrobiales</taxon>
        <taxon>Nitrobacteraceae</taxon>
        <taxon>Afipia</taxon>
    </lineage>
</organism>
<accession>A0A380WCH0</accession>
<dbReference type="RefSeq" id="WP_002716897.1">
    <property type="nucleotide sequence ID" value="NZ_UFSI01000001.1"/>
</dbReference>
<evidence type="ECO:0000313" key="1">
    <source>
        <dbReference type="EMBL" id="SUU86073.1"/>
    </source>
</evidence>
<proteinExistence type="predicted"/>
<dbReference type="Proteomes" id="UP000254343">
    <property type="component" value="Unassembled WGS sequence"/>
</dbReference>
<dbReference type="EMBL" id="UIGB01000001">
    <property type="protein sequence ID" value="SUU86073.1"/>
    <property type="molecule type" value="Genomic_DNA"/>
</dbReference>
<sequence length="94" mass="10228">MSPEEKALYQMHMFDIGDVVAIADTDSVGEITGFLVADGQEDSYRVLYTDAAGSPHETWWRASLLSSVGSDDNVICFNCAKAARSSNRNNATVH</sequence>
<reference evidence="1 2" key="1">
    <citation type="submission" date="2018-06" db="EMBL/GenBank/DDBJ databases">
        <authorList>
            <consortium name="Pathogen Informatics"/>
            <person name="Doyle S."/>
        </authorList>
    </citation>
    <scope>NUCLEOTIDE SEQUENCE [LARGE SCALE GENOMIC DNA]</scope>
    <source>
        <strain evidence="1 2">NCTC12722</strain>
    </source>
</reference>